<protein>
    <submittedName>
        <fullName evidence="2">Uncharacterized protein</fullName>
    </submittedName>
</protein>
<reference evidence="2 3" key="1">
    <citation type="submission" date="2022-01" db="EMBL/GenBank/DDBJ databases">
        <title>A chromosomal length assembly of Cordylochernes scorpioides.</title>
        <authorList>
            <person name="Zeh D."/>
            <person name="Zeh J."/>
        </authorList>
    </citation>
    <scope>NUCLEOTIDE SEQUENCE [LARGE SCALE GENOMIC DNA]</scope>
    <source>
        <strain evidence="2">IN4F17</strain>
        <tissue evidence="2">Whole Body</tissue>
    </source>
</reference>
<organism evidence="2 3">
    <name type="scientific">Cordylochernes scorpioides</name>
    <dbReference type="NCBI Taxonomy" id="51811"/>
    <lineage>
        <taxon>Eukaryota</taxon>
        <taxon>Metazoa</taxon>
        <taxon>Ecdysozoa</taxon>
        <taxon>Arthropoda</taxon>
        <taxon>Chelicerata</taxon>
        <taxon>Arachnida</taxon>
        <taxon>Pseudoscorpiones</taxon>
        <taxon>Cheliferoidea</taxon>
        <taxon>Chernetidae</taxon>
        <taxon>Cordylochernes</taxon>
    </lineage>
</organism>
<feature type="compositionally biased region" description="Basic and acidic residues" evidence="1">
    <location>
        <begin position="45"/>
        <end position="54"/>
    </location>
</feature>
<sequence>MYNRSQHYINFILDSEEEFEIISLPHSGGRRSLIPILTPPGTLDESTRSNKKENTSYTPVQRRRGSKIPILSISNNEELQSNIQTSESGDNKLSSPIPRIPNRGKQRLTYFRHKARANDLEKMLMFGKIEGERGRHKVIRPNPNK</sequence>
<proteinExistence type="predicted"/>
<feature type="region of interest" description="Disordered" evidence="1">
    <location>
        <begin position="30"/>
        <end position="105"/>
    </location>
</feature>
<name>A0ABY6KS42_9ARAC</name>
<evidence type="ECO:0000313" key="2">
    <source>
        <dbReference type="EMBL" id="UYV71424.1"/>
    </source>
</evidence>
<keyword evidence="3" id="KW-1185">Reference proteome</keyword>
<accession>A0ABY6KS42</accession>
<gene>
    <name evidence="2" type="ORF">LAZ67_8003129</name>
</gene>
<evidence type="ECO:0000313" key="3">
    <source>
        <dbReference type="Proteomes" id="UP001235939"/>
    </source>
</evidence>
<feature type="compositionally biased region" description="Polar residues" evidence="1">
    <location>
        <begin position="72"/>
        <end position="94"/>
    </location>
</feature>
<dbReference type="Proteomes" id="UP001235939">
    <property type="component" value="Chromosome 08"/>
</dbReference>
<dbReference type="EMBL" id="CP092870">
    <property type="protein sequence ID" value="UYV71424.1"/>
    <property type="molecule type" value="Genomic_DNA"/>
</dbReference>
<evidence type="ECO:0000256" key="1">
    <source>
        <dbReference type="SAM" id="MobiDB-lite"/>
    </source>
</evidence>